<comment type="similarity">
    <text evidence="2 7">Belongs to the sodium:solute symporter (SSF) (TC 2.A.21) family.</text>
</comment>
<evidence type="ECO:0000256" key="4">
    <source>
        <dbReference type="ARBA" id="ARBA00022692"/>
    </source>
</evidence>
<organism evidence="9 10">
    <name type="scientific">Roseateles chitinivorans</name>
    <dbReference type="NCBI Taxonomy" id="2917965"/>
    <lineage>
        <taxon>Bacteria</taxon>
        <taxon>Pseudomonadati</taxon>
        <taxon>Pseudomonadota</taxon>
        <taxon>Betaproteobacteria</taxon>
        <taxon>Burkholderiales</taxon>
        <taxon>Sphaerotilaceae</taxon>
        <taxon>Roseateles</taxon>
    </lineage>
</organism>
<name>A0A2G9C674_9BURK</name>
<evidence type="ECO:0000256" key="7">
    <source>
        <dbReference type="RuleBase" id="RU362091"/>
    </source>
</evidence>
<feature type="transmembrane region" description="Helical" evidence="8">
    <location>
        <begin position="317"/>
        <end position="341"/>
    </location>
</feature>
<keyword evidence="10" id="KW-1185">Reference proteome</keyword>
<feature type="transmembrane region" description="Helical" evidence="8">
    <location>
        <begin position="148"/>
        <end position="172"/>
    </location>
</feature>
<comment type="caution">
    <text evidence="9">The sequence shown here is derived from an EMBL/GenBank/DDBJ whole genome shotgun (WGS) entry which is preliminary data.</text>
</comment>
<feature type="transmembrane region" description="Helical" evidence="8">
    <location>
        <begin position="234"/>
        <end position="254"/>
    </location>
</feature>
<evidence type="ECO:0000313" key="9">
    <source>
        <dbReference type="EMBL" id="PIM51842.1"/>
    </source>
</evidence>
<dbReference type="RefSeq" id="WP_099862902.1">
    <property type="nucleotide sequence ID" value="NZ_PEOG01000051.1"/>
</dbReference>
<evidence type="ECO:0000256" key="6">
    <source>
        <dbReference type="ARBA" id="ARBA00023136"/>
    </source>
</evidence>
<feature type="transmembrane region" description="Helical" evidence="8">
    <location>
        <begin position="43"/>
        <end position="66"/>
    </location>
</feature>
<feature type="transmembrane region" description="Helical" evidence="8">
    <location>
        <begin position="118"/>
        <end position="136"/>
    </location>
</feature>
<dbReference type="InterPro" id="IPR038377">
    <property type="entry name" value="Na/Glc_symporter_sf"/>
</dbReference>
<comment type="subcellular location">
    <subcellularLocation>
        <location evidence="1">Membrane</location>
        <topology evidence="1">Multi-pass membrane protein</topology>
    </subcellularLocation>
</comment>
<dbReference type="AlphaFoldDB" id="A0A2G9C674"/>
<evidence type="ECO:0000313" key="10">
    <source>
        <dbReference type="Proteomes" id="UP000231501"/>
    </source>
</evidence>
<dbReference type="EMBL" id="PEOG01000051">
    <property type="protein sequence ID" value="PIM51842.1"/>
    <property type="molecule type" value="Genomic_DNA"/>
</dbReference>
<feature type="transmembrane region" description="Helical" evidence="8">
    <location>
        <begin position="458"/>
        <end position="477"/>
    </location>
</feature>
<keyword evidence="3" id="KW-0813">Transport</keyword>
<feature type="transmembrane region" description="Helical" evidence="8">
    <location>
        <begin position="6"/>
        <end position="22"/>
    </location>
</feature>
<feature type="transmembrane region" description="Helical" evidence="8">
    <location>
        <begin position="362"/>
        <end position="382"/>
    </location>
</feature>
<sequence>MNAATIVLLAALAFALWTGLRARRGVTMDLAQWSVGGRGFSALLVFVLMAGELYTTFTFLGASGYAYGHGGAALYILVYTCLAFVMSYWLLPPIWRFAKRHGAMTQPEVFARLYDSPALGLLVAVVALLALVPYLVVQMKGLGLIVELTSYGALSPAAAVWIGASVMTVYVMLSGIHGSALTAVVKDVLVLLVCVFLGLYLPYHHHGGLGPMFERIEAARPGFLALPAEGRNPVWFLSTVALSTLGMYLWPHAFSAVFTAKSERSFRKNAVVMPLYALVMLFSMFAGFAAVLEVPGLSGGQIDLALLKLSLKTFDPWFVGVIGAAGMLTALVPGSIMLISASTLLARNLYRPLFPRSDDARLAAVSRLAAPLLTVIAVLLTLGGGASIVALLLMGFGIVTQLAPALLAALVAPRLASRHGAIAGVLVGVGFVAFTVVTGATTRTLLPAAPAWVHDLNIGIVGLALNLAVMLGVSRLVPARGAPSPRAPLRRPASR</sequence>
<dbReference type="PANTHER" id="PTHR48086:SF8">
    <property type="entry name" value="MONOCARBOXYLIC ACID PERMEASE"/>
    <property type="match status" value="1"/>
</dbReference>
<feature type="transmembrane region" description="Helical" evidence="8">
    <location>
        <begin position="72"/>
        <end position="91"/>
    </location>
</feature>
<protein>
    <submittedName>
        <fullName evidence="9">Sodium:solute symporter</fullName>
    </submittedName>
</protein>
<accession>A0A2G9C674</accession>
<evidence type="ECO:0000256" key="1">
    <source>
        <dbReference type="ARBA" id="ARBA00004141"/>
    </source>
</evidence>
<dbReference type="CDD" id="cd10322">
    <property type="entry name" value="SLC5sbd"/>
    <property type="match status" value="1"/>
</dbReference>
<dbReference type="OrthoDB" id="8951256at2"/>
<feature type="transmembrane region" description="Helical" evidence="8">
    <location>
        <begin position="275"/>
        <end position="297"/>
    </location>
</feature>
<dbReference type="PROSITE" id="PS50283">
    <property type="entry name" value="NA_SOLUT_SYMP_3"/>
    <property type="match status" value="1"/>
</dbReference>
<feature type="transmembrane region" description="Helical" evidence="8">
    <location>
        <begin position="423"/>
        <end position="446"/>
    </location>
</feature>
<keyword evidence="4 8" id="KW-0812">Transmembrane</keyword>
<dbReference type="InterPro" id="IPR050277">
    <property type="entry name" value="Sodium:Solute_Symporter"/>
</dbReference>
<feature type="transmembrane region" description="Helical" evidence="8">
    <location>
        <begin position="388"/>
        <end position="411"/>
    </location>
</feature>
<reference evidence="9 10" key="1">
    <citation type="submission" date="2017-11" db="EMBL/GenBank/DDBJ databases">
        <title>Draft genome sequence of Mitsuaria sp. HWN-4.</title>
        <authorList>
            <person name="Gundlapally S.R."/>
        </authorList>
    </citation>
    <scope>NUCLEOTIDE SEQUENCE [LARGE SCALE GENOMIC DNA]</scope>
    <source>
        <strain evidence="9 10">HWN-4</strain>
    </source>
</reference>
<dbReference type="Proteomes" id="UP000231501">
    <property type="component" value="Unassembled WGS sequence"/>
</dbReference>
<dbReference type="PANTHER" id="PTHR48086">
    <property type="entry name" value="SODIUM/PROLINE SYMPORTER-RELATED"/>
    <property type="match status" value="1"/>
</dbReference>
<gene>
    <name evidence="9" type="ORF">CS062_17595</name>
</gene>
<keyword evidence="5 8" id="KW-1133">Transmembrane helix</keyword>
<keyword evidence="6 8" id="KW-0472">Membrane</keyword>
<dbReference type="GO" id="GO:0005886">
    <property type="term" value="C:plasma membrane"/>
    <property type="evidence" value="ECO:0007669"/>
    <property type="project" value="TreeGrafter"/>
</dbReference>
<dbReference type="InterPro" id="IPR001734">
    <property type="entry name" value="Na/solute_symporter"/>
</dbReference>
<dbReference type="Gene3D" id="1.20.1730.10">
    <property type="entry name" value="Sodium/glucose cotransporter"/>
    <property type="match status" value="1"/>
</dbReference>
<evidence type="ECO:0000256" key="2">
    <source>
        <dbReference type="ARBA" id="ARBA00006434"/>
    </source>
</evidence>
<dbReference type="Pfam" id="PF00474">
    <property type="entry name" value="SSF"/>
    <property type="match status" value="1"/>
</dbReference>
<evidence type="ECO:0000256" key="8">
    <source>
        <dbReference type="SAM" id="Phobius"/>
    </source>
</evidence>
<evidence type="ECO:0000256" key="5">
    <source>
        <dbReference type="ARBA" id="ARBA00022989"/>
    </source>
</evidence>
<feature type="transmembrane region" description="Helical" evidence="8">
    <location>
        <begin position="184"/>
        <end position="203"/>
    </location>
</feature>
<evidence type="ECO:0000256" key="3">
    <source>
        <dbReference type="ARBA" id="ARBA00022448"/>
    </source>
</evidence>
<proteinExistence type="inferred from homology"/>
<dbReference type="GO" id="GO:0022857">
    <property type="term" value="F:transmembrane transporter activity"/>
    <property type="evidence" value="ECO:0007669"/>
    <property type="project" value="InterPro"/>
</dbReference>